<evidence type="ECO:0000259" key="7">
    <source>
        <dbReference type="Pfam" id="PF13847"/>
    </source>
</evidence>
<evidence type="ECO:0000256" key="2">
    <source>
        <dbReference type="ARBA" id="ARBA00006739"/>
    </source>
</evidence>
<reference evidence="8" key="2">
    <citation type="submission" date="2021-04" db="EMBL/GenBank/DDBJ databases">
        <authorList>
            <person name="Gilroy R."/>
        </authorList>
    </citation>
    <scope>NUCLEOTIDE SEQUENCE</scope>
    <source>
        <strain evidence="8">ChiBcec8-14828</strain>
    </source>
</reference>
<dbReference type="InterPro" id="IPR029044">
    <property type="entry name" value="Nucleotide-diphossugar_trans"/>
</dbReference>
<dbReference type="Gene3D" id="3.40.50.2000">
    <property type="entry name" value="Glycogen Phosphorylase B"/>
    <property type="match status" value="2"/>
</dbReference>
<dbReference type="CDD" id="cd04186">
    <property type="entry name" value="GT_2_like_c"/>
    <property type="match status" value="1"/>
</dbReference>
<dbReference type="Pfam" id="PF13692">
    <property type="entry name" value="Glyco_trans_1_4"/>
    <property type="match status" value="2"/>
</dbReference>
<evidence type="ECO:0000313" key="8">
    <source>
        <dbReference type="EMBL" id="HJB40441.1"/>
    </source>
</evidence>
<evidence type="ECO:0000256" key="1">
    <source>
        <dbReference type="ARBA" id="ARBA00004776"/>
    </source>
</evidence>
<dbReference type="SUPFAM" id="SSF53756">
    <property type="entry name" value="UDP-Glycosyltransferase/glycogen phosphorylase"/>
    <property type="match status" value="2"/>
</dbReference>
<evidence type="ECO:0000256" key="3">
    <source>
        <dbReference type="ARBA" id="ARBA00022676"/>
    </source>
</evidence>
<comment type="caution">
    <text evidence="8">The sequence shown here is derived from an EMBL/GenBank/DDBJ whole genome shotgun (WGS) entry which is preliminary data.</text>
</comment>
<dbReference type="Pfam" id="PF00535">
    <property type="entry name" value="Glycos_transf_2"/>
    <property type="match status" value="1"/>
</dbReference>
<protein>
    <submittedName>
        <fullName evidence="8">Glycosyltransferase</fullName>
        <ecNumber evidence="8">2.4.-.-</ecNumber>
    </submittedName>
</protein>
<comment type="pathway">
    <text evidence="1">Cell wall biogenesis; cell wall polysaccharide biosynthesis.</text>
</comment>
<keyword evidence="4 8" id="KW-0808">Transferase</keyword>
<evidence type="ECO:0000256" key="5">
    <source>
        <dbReference type="SAM" id="Coils"/>
    </source>
</evidence>
<evidence type="ECO:0000259" key="6">
    <source>
        <dbReference type="Pfam" id="PF00535"/>
    </source>
</evidence>
<dbReference type="Gene3D" id="3.40.50.150">
    <property type="entry name" value="Vaccinia Virus protein VP39"/>
    <property type="match status" value="1"/>
</dbReference>
<dbReference type="Pfam" id="PF13847">
    <property type="entry name" value="Methyltransf_31"/>
    <property type="match status" value="1"/>
</dbReference>
<dbReference type="PANTHER" id="PTHR43179">
    <property type="entry name" value="RHAMNOSYLTRANSFERASE WBBL"/>
    <property type="match status" value="1"/>
</dbReference>
<name>A0A9D2M4F6_9FIRM</name>
<reference evidence="8" key="1">
    <citation type="journal article" date="2021" name="PeerJ">
        <title>Extensive microbial diversity within the chicken gut microbiome revealed by metagenomics and culture.</title>
        <authorList>
            <person name="Gilroy R."/>
            <person name="Ravi A."/>
            <person name="Getino M."/>
            <person name="Pursley I."/>
            <person name="Horton D.L."/>
            <person name="Alikhan N.F."/>
            <person name="Baker D."/>
            <person name="Gharbi K."/>
            <person name="Hall N."/>
            <person name="Watson M."/>
            <person name="Adriaenssens E.M."/>
            <person name="Foster-Nyarko E."/>
            <person name="Jarju S."/>
            <person name="Secka A."/>
            <person name="Antonio M."/>
            <person name="Oren A."/>
            <person name="Chaudhuri R.R."/>
            <person name="La Ragione R."/>
            <person name="Hildebrand F."/>
            <person name="Pallen M.J."/>
        </authorList>
    </citation>
    <scope>NUCLEOTIDE SEQUENCE</scope>
    <source>
        <strain evidence="8">ChiBcec8-14828</strain>
    </source>
</reference>
<dbReference type="PANTHER" id="PTHR43179:SF12">
    <property type="entry name" value="GALACTOFURANOSYLTRANSFERASE GLFT2"/>
    <property type="match status" value="1"/>
</dbReference>
<dbReference type="GO" id="GO:0016757">
    <property type="term" value="F:glycosyltransferase activity"/>
    <property type="evidence" value="ECO:0007669"/>
    <property type="project" value="UniProtKB-KW"/>
</dbReference>
<dbReference type="SUPFAM" id="SSF53335">
    <property type="entry name" value="S-adenosyl-L-methionine-dependent methyltransferases"/>
    <property type="match status" value="1"/>
</dbReference>
<dbReference type="Gene3D" id="3.90.550.10">
    <property type="entry name" value="Spore Coat Polysaccharide Biosynthesis Protein SpsA, Chain A"/>
    <property type="match status" value="1"/>
</dbReference>
<dbReference type="CDD" id="cd02440">
    <property type="entry name" value="AdoMet_MTases"/>
    <property type="match status" value="1"/>
</dbReference>
<keyword evidence="5" id="KW-0175">Coiled coil</keyword>
<accession>A0A9D2M4F6</accession>
<dbReference type="InterPro" id="IPR001173">
    <property type="entry name" value="Glyco_trans_2-like"/>
</dbReference>
<dbReference type="EC" id="2.4.-.-" evidence="8"/>
<dbReference type="InterPro" id="IPR029063">
    <property type="entry name" value="SAM-dependent_MTases_sf"/>
</dbReference>
<evidence type="ECO:0000313" key="9">
    <source>
        <dbReference type="Proteomes" id="UP000824209"/>
    </source>
</evidence>
<dbReference type="Proteomes" id="UP000824209">
    <property type="component" value="Unassembled WGS sequence"/>
</dbReference>
<comment type="similarity">
    <text evidence="2">Belongs to the glycosyltransferase 2 family.</text>
</comment>
<gene>
    <name evidence="8" type="ORF">H9943_08620</name>
</gene>
<dbReference type="EMBL" id="DWYA01000076">
    <property type="protein sequence ID" value="HJB40441.1"/>
    <property type="molecule type" value="Genomic_DNA"/>
</dbReference>
<feature type="domain" description="Methyltransferase" evidence="7">
    <location>
        <begin position="18"/>
        <end position="113"/>
    </location>
</feature>
<dbReference type="SUPFAM" id="SSF53448">
    <property type="entry name" value="Nucleotide-diphospho-sugar transferases"/>
    <property type="match status" value="1"/>
</dbReference>
<proteinExistence type="inferred from homology"/>
<sequence>MQVLVDYLPDWLKAEWQEKEYTVCDAGCAKGEGAALLAQVFPKCKVFGMDFSPSAIQEAARMYPQASFYVGDIYNWHETYDVVVSSNVLEHLEHPDQVMHNMLENAREYLVLMVPLDDETGHIEHINRFSFDSFNNLYDGFSLAYHTWIYCGDPLWPGYQLLLVYRKDKKDNDAGKERQLAEISGGVAEKASFARVLSEKETAVQQIQTMEQEKVQLAGQCSTLEQEKQQLSEQCSGLEQEKQQLTEQCGSLKQEYAALEQEKRAAVEALEQQLAEQAEKTDHAFAQIKEEERKTRQLCAYAEDTFSIYYRQIQLQNQAIHEALVYNQQMMDAKMFKLIHLFGRIKRQLLLGNMQEKRRFFSWLTHRSATVTDGDHRFQPLYSVQDALRRVEHPNCAAPNLPLDVDMICRPEPQGILKQMDIFTSSFVDHIKTQNAYFDQVIYQAKTPGAAQLADMIKHTACKGIMVYPHTVNWEPLQTPQQLLRAFAKRGWLCLFCEHPDIHSGVRELEKNLYMVTEADVIQAVGNTEVTVLLTWMGSMAFVDHLPNKKIWYNVLDKIDIFGLYDSVFEMLHYKMVQKSDWISYVAKPLLSYAPNRMDAVHLPNGCHPAELVQAAKKEWPVPADLQPILQLGHKIVGYFGYIESWMNQDWIRQAALARPDYEFVFIGSVRVDISALEKLPNVHFLGLKKYQELPAYTVHFDVATIPFLINEMMDCVSPIKFYEYCAFGKPVVTSRMKEMEDYECAFVSCVDNGREFLAKIDEFLKPEIAQLAAKEAPQIALENSWDKRAQTMERHFKGGKYEILEKDYTKYDVIILAVIDYDFRYQRPQHFAARFAENGHRVFYVNANHFQPTGVQEISPNLYIVNINHPTEVAIHVTDWANDMNLLKGHFDGLIQDYCIRDAVTIVDYPNWIWGAEYLRETYGFKMIVDYMDDFTGFLNPAEKLVGSNCVKMLHSCDAVIPSSQFLSDIAQKYQSVPGIVRNGTEYAFFHEAYGKNVQKQRPVIGYYGAVAHWFDAQKVCYLAEHLPQCDIVIIGAVTDWESDLSSHNNIQLLGEKPYQELPQYLKDFDVCLIPFDTSTDLIKATNPVKFYEYLSAGKKVVATEIPELEPYRDRYVYMANDNEQFLAYVKQCLDGTDTLAGPEECAEFAAENDWQKRYEAFRDLIQQAVPKISIVVLTYNNLKCNKGCIDSILRKTAYPAYELIIVDNASTDGTVEWLKELDQKHLPNVTVVLNKENLGFAAGNNVGMKLAKGDYVVLLNNDTLVTRGWLSGMVKHLENDEALGMCGPVTNSIGNEAKIRVDYFDKEGLELFANRYTFEHLGELWQDPGVLALFCTMIKRGVIDKCGYLDEAYGRGMFEDDDYSWAARKAGYRIAIAEDSFIHHFEGMSFKKLEDKSFKELFEKNKSIFEKKWNTEWKVHQKRPGVFWDTNIHNTIE</sequence>
<feature type="domain" description="Glycosyltransferase 2-like" evidence="6">
    <location>
        <begin position="1175"/>
        <end position="1347"/>
    </location>
</feature>
<keyword evidence="3 8" id="KW-0328">Glycosyltransferase</keyword>
<organism evidence="8 9">
    <name type="scientific">Candidatus Ruthenibacterium avium</name>
    <dbReference type="NCBI Taxonomy" id="2838751"/>
    <lineage>
        <taxon>Bacteria</taxon>
        <taxon>Bacillati</taxon>
        <taxon>Bacillota</taxon>
        <taxon>Clostridia</taxon>
        <taxon>Eubacteriales</taxon>
        <taxon>Oscillospiraceae</taxon>
        <taxon>Ruthenibacterium</taxon>
    </lineage>
</organism>
<feature type="coiled-coil region" evidence="5">
    <location>
        <begin position="193"/>
        <end position="287"/>
    </location>
</feature>
<dbReference type="InterPro" id="IPR025714">
    <property type="entry name" value="Methyltranfer_dom"/>
</dbReference>
<evidence type="ECO:0000256" key="4">
    <source>
        <dbReference type="ARBA" id="ARBA00022679"/>
    </source>
</evidence>